<dbReference type="InterPro" id="IPR003959">
    <property type="entry name" value="ATPase_AAA_core"/>
</dbReference>
<protein>
    <submittedName>
        <fullName evidence="6">AAA family ATPase</fullName>
    </submittedName>
</protein>
<reference evidence="6" key="1">
    <citation type="journal article" date="2023" name="Antibiotics">
        <title>Prevalence and Molecular Characterization of Methicillin-Resistant Staphylococci (MRS) and Mammaliicocci (MRM) in Dromedary Camels from Algeria: First Detection of SCCmec-mecC Hybrid in Methicillin-Resistant Mammaliicoccus lentus.</title>
        <authorList>
            <person name="Belhout C."/>
            <person name="Boyen F."/>
            <person name="Vereecke N."/>
            <person name="Theuns S."/>
            <person name="Taibi N."/>
            <person name="Stegger M."/>
            <person name="de la Fe-Rodriguez P.Y."/>
            <person name="Bouayad L."/>
            <person name="Elgroud R."/>
            <person name="Butaye P."/>
        </authorList>
    </citation>
    <scope>NUCLEOTIDE SEQUENCE</scope>
    <source>
        <strain evidence="6">7048</strain>
    </source>
</reference>
<keyword evidence="4" id="KW-0175">Coiled coil</keyword>
<sequence length="878" mass="100007">MKKTFFVGKGFFKKSFEEFVKLPIGNEAIIVLDAMQNPYYYPRGITFKNGKYKLKSNANPNETVLEVPISIENAIVTIENMTIDVSRLVEAVAIHSWNSQLILNNVIIKTNNDCNGLVLEGIRSGSVFKNITVTKASQNLFSTVIKNGASVHIYDSLIENFSVIGGNAFVNNTLLVNTTSVYEKGVLRAENLFIENGIKDTYEIMSQENSKVFLDQLTLIEGNGLINLKDSTLELKSAHLEVELENSKDIIVHKDATSQVYGSDLEVLNLDEQENVRQMEGESQEIYYEDEDYDDLEEVFKIDEGIEEDYTVGNNEELHNEQYEKQFNSEEPISALEELENLIGLENVKQTTEKFINVAKINKIKKEKNIATSMPSLHSIFIGNPGTGKTTVARLIARALYEEGVVLSDNYVEVSKQDLVSEYVGKTTQQTLQVLESAKNGVLFIDEAYTLSQNSGSNQVGQEAIDTILKYMEDYRDSIMIIFAGYTNEMNLFLKSNPGLESRIPNVFDFENYSLDALLDIGVQDLENKSYKFEEEEYRHILSNEYRRSFDDSNARWVRNFNEKLTATQMNRLSTEGIFDDDSLLTIKSEDYKFSKQEEQEENDEEQNNLEKYLEELDNLVGLKSVKEKVRSIINDVKFDRMLEESGGKVEKVNNHMIFTGAPGTGKTTVARLIAHIFKELGLLNKGHLVETERSKLIGSYIGHTEARTSQVIESSMGGVLFVDEAYQLLPKEGTSNDFGILAIETLITELENKRGQFIAIFAGYEEDMEHFLDANEGLKSRVPTKIHFENYTGEEVAEIVCRRLNPAWKFNEQLLRKLVEHKYNQLEHSQQSNGRWARNFVEKLSSEHKNDFLNNEDSNKDIYTIKDNTINKTIELF</sequence>
<feature type="coiled-coil region" evidence="4">
    <location>
        <begin position="589"/>
        <end position="623"/>
    </location>
</feature>
<feature type="domain" description="AAA+ ATPase" evidence="5">
    <location>
        <begin position="653"/>
        <end position="793"/>
    </location>
</feature>
<dbReference type="Pfam" id="PF00004">
    <property type="entry name" value="AAA"/>
    <property type="match status" value="2"/>
</dbReference>
<dbReference type="CDD" id="cd00009">
    <property type="entry name" value="AAA"/>
    <property type="match status" value="2"/>
</dbReference>
<evidence type="ECO:0000313" key="7">
    <source>
        <dbReference type="Proteomes" id="UP001223261"/>
    </source>
</evidence>
<dbReference type="SMART" id="SM00382">
    <property type="entry name" value="AAA"/>
    <property type="match status" value="2"/>
</dbReference>
<dbReference type="EMBL" id="CP118848">
    <property type="protein sequence ID" value="WHI59861.1"/>
    <property type="molecule type" value="Genomic_DNA"/>
</dbReference>
<gene>
    <name evidence="6" type="ORF">PYH69_14340</name>
</gene>
<dbReference type="InterPro" id="IPR041627">
    <property type="entry name" value="AAA_lid_6"/>
</dbReference>
<accession>A0AAX3W3E1</accession>
<dbReference type="GO" id="GO:0005524">
    <property type="term" value="F:ATP binding"/>
    <property type="evidence" value="ECO:0007669"/>
    <property type="project" value="UniProtKB-KW"/>
</dbReference>
<dbReference type="RefSeq" id="WP_282862122.1">
    <property type="nucleotide sequence ID" value="NZ_CP118848.1"/>
</dbReference>
<dbReference type="Gene3D" id="3.40.50.300">
    <property type="entry name" value="P-loop containing nucleotide triphosphate hydrolases"/>
    <property type="match status" value="2"/>
</dbReference>
<keyword evidence="2" id="KW-0547">Nucleotide-binding</keyword>
<dbReference type="AlphaFoldDB" id="A0AAX3W3E1"/>
<dbReference type="PANTHER" id="PTHR43392">
    <property type="entry name" value="AAA-TYPE ATPASE FAMILY PROTEIN / ANKYRIN REPEAT FAMILY PROTEIN"/>
    <property type="match status" value="1"/>
</dbReference>
<organism evidence="6 7">
    <name type="scientific">Mammaliicoccus lentus</name>
    <name type="common">Staphylococcus lentus</name>
    <dbReference type="NCBI Taxonomy" id="42858"/>
    <lineage>
        <taxon>Bacteria</taxon>
        <taxon>Bacillati</taxon>
        <taxon>Bacillota</taxon>
        <taxon>Bacilli</taxon>
        <taxon>Bacillales</taxon>
        <taxon>Staphylococcaceae</taxon>
        <taxon>Mammaliicoccus</taxon>
    </lineage>
</organism>
<dbReference type="PRINTS" id="PR00819">
    <property type="entry name" value="CBXCFQXSUPER"/>
</dbReference>
<dbReference type="PANTHER" id="PTHR43392:SF2">
    <property type="entry name" value="AAA-TYPE ATPASE FAMILY PROTEIN _ ANKYRIN REPEAT FAMILY PROTEIN"/>
    <property type="match status" value="1"/>
</dbReference>
<feature type="domain" description="AAA+ ATPase" evidence="5">
    <location>
        <begin position="375"/>
        <end position="514"/>
    </location>
</feature>
<dbReference type="Gene3D" id="1.10.8.60">
    <property type="match status" value="1"/>
</dbReference>
<evidence type="ECO:0000259" key="5">
    <source>
        <dbReference type="SMART" id="SM00382"/>
    </source>
</evidence>
<evidence type="ECO:0000313" key="6">
    <source>
        <dbReference type="EMBL" id="WHI59861.1"/>
    </source>
</evidence>
<dbReference type="SUPFAM" id="SSF52540">
    <property type="entry name" value="P-loop containing nucleoside triphosphate hydrolases"/>
    <property type="match status" value="2"/>
</dbReference>
<evidence type="ECO:0000256" key="2">
    <source>
        <dbReference type="ARBA" id="ARBA00022741"/>
    </source>
</evidence>
<dbReference type="InterPro" id="IPR050773">
    <property type="entry name" value="CbxX/CfxQ_RuBisCO_ESX"/>
</dbReference>
<comment type="similarity">
    <text evidence="1">Belongs to the CbxX/CfxQ family.</text>
</comment>
<keyword evidence="3" id="KW-0067">ATP-binding</keyword>
<proteinExistence type="inferred from homology"/>
<dbReference type="InterPro" id="IPR027417">
    <property type="entry name" value="P-loop_NTPase"/>
</dbReference>
<name>A0AAX3W3E1_MAMLE</name>
<dbReference type="FunFam" id="3.40.50.300:FF:000216">
    <property type="entry name" value="Type VII secretion ATPase EccA"/>
    <property type="match status" value="2"/>
</dbReference>
<dbReference type="Pfam" id="PF17866">
    <property type="entry name" value="AAA_lid_6"/>
    <property type="match status" value="1"/>
</dbReference>
<dbReference type="Proteomes" id="UP001223261">
    <property type="component" value="Chromosome"/>
</dbReference>
<evidence type="ECO:0000256" key="4">
    <source>
        <dbReference type="SAM" id="Coils"/>
    </source>
</evidence>
<dbReference type="GO" id="GO:0016887">
    <property type="term" value="F:ATP hydrolysis activity"/>
    <property type="evidence" value="ECO:0007669"/>
    <property type="project" value="InterPro"/>
</dbReference>
<dbReference type="InterPro" id="IPR000641">
    <property type="entry name" value="CbxX/CfxQ"/>
</dbReference>
<evidence type="ECO:0000256" key="1">
    <source>
        <dbReference type="ARBA" id="ARBA00010378"/>
    </source>
</evidence>
<dbReference type="InterPro" id="IPR003593">
    <property type="entry name" value="AAA+_ATPase"/>
</dbReference>
<evidence type="ECO:0000256" key="3">
    <source>
        <dbReference type="ARBA" id="ARBA00022840"/>
    </source>
</evidence>